<name>A0A1G4MEI6_LACFM</name>
<feature type="compositionally biased region" description="Polar residues" evidence="11">
    <location>
        <begin position="345"/>
        <end position="368"/>
    </location>
</feature>
<evidence type="ECO:0000256" key="1">
    <source>
        <dbReference type="ARBA" id="ARBA00004123"/>
    </source>
</evidence>
<dbReference type="AlphaFoldDB" id="A0A1G4MEI6"/>
<feature type="region of interest" description="Disordered" evidence="11">
    <location>
        <begin position="331"/>
        <end position="370"/>
    </location>
</feature>
<sequence length="744" mass="81390">MSTMARAKSVQEDSGRRKGFGIGASLGSTSGPQSGVNTNTAFIHKLYSMLEDKDMEDLIWWTPSQTSFLIKPNEKFSKALATYFKHANVASFVRQLNMYGFHKVSDHNGNKGKEDDNTAASEDSVNLWEFKHNSGAFRKGDMEGLKLIKRRSSRNQISARKNSNSAASTPMEHDDMWVEPSVVRSNSLAEIPSVYSSYPGNVAQSAPNCGVLYPQPDPLAQQYPRHQSQSHVPPQALPQSQGGPLQSQQAIQPQSQIHGQTSVQHPQSQQQQQQQQQQASDVSHSVTGLKAENGFLQSRYDHAVEELRNTNMDMIKMLDLVHGLVTLSTQSNAQQPLKSEEIKRSTTPLSSQQNATENTMSPGQSLPQQGLRADQLISEISRVRNNIHYRLQRSMEMQQMARPSQAAVHEYQGNPTYPVYVPGRPPMPNLNAASPAPSYAAAGSQGAPPPPSHAMVVPPGYTSSFYSNSTSNPPDFYSTGATAGSGGPTPYLMMNPFEQKSSASVKNRHMSVFMDPLAPAPMPSSGAPVSASVSPNPIQQQQHMQQQQGVYVSHPVAMSTANQSRHDSRTDVRHASSHPESTKEIKGPERRPISPSIPDRLLSSSPNRVQSKSQGVSMYNPMTYKPYYPYGTMPSAGPTSAVPQQPQFAPGLPQSSVPHYQMIAQQKPGRPQQHPIPRAQSPLNPGASASSDQHKIVKPTPINPAKSKPESAPQPREENSNSTSRVYALLNYESKEPPAKKMKS</sequence>
<feature type="region of interest" description="Disordered" evidence="11">
    <location>
        <begin position="150"/>
        <end position="175"/>
    </location>
</feature>
<dbReference type="FunFam" id="1.10.10.10:FF:000027">
    <property type="entry name" value="Heat shock transcription factor 1"/>
    <property type="match status" value="1"/>
</dbReference>
<feature type="compositionally biased region" description="Basic and acidic residues" evidence="11">
    <location>
        <begin position="580"/>
        <end position="592"/>
    </location>
</feature>
<feature type="region of interest" description="Disordered" evidence="11">
    <location>
        <begin position="435"/>
        <end position="455"/>
    </location>
</feature>
<organism evidence="13 14">
    <name type="scientific">Lachancea fermentati</name>
    <name type="common">Zygosaccharomyces fermentati</name>
    <dbReference type="NCBI Taxonomy" id="4955"/>
    <lineage>
        <taxon>Eukaryota</taxon>
        <taxon>Fungi</taxon>
        <taxon>Dikarya</taxon>
        <taxon>Ascomycota</taxon>
        <taxon>Saccharomycotina</taxon>
        <taxon>Saccharomycetes</taxon>
        <taxon>Saccharomycetales</taxon>
        <taxon>Saccharomycetaceae</taxon>
        <taxon>Lachancea</taxon>
    </lineage>
</organism>
<proteinExistence type="inferred from homology"/>
<keyword evidence="4" id="KW-0804">Transcription</keyword>
<evidence type="ECO:0000313" key="13">
    <source>
        <dbReference type="EMBL" id="SCW02341.1"/>
    </source>
</evidence>
<feature type="region of interest" description="Disordered" evidence="11">
    <location>
        <begin position="517"/>
        <end position="621"/>
    </location>
</feature>
<dbReference type="Gene3D" id="1.10.10.10">
    <property type="entry name" value="Winged helix-like DNA-binding domain superfamily/Winged helix DNA-binding domain"/>
    <property type="match status" value="1"/>
</dbReference>
<dbReference type="InterPro" id="IPR000232">
    <property type="entry name" value="HSF_DNA-bd"/>
</dbReference>
<dbReference type="STRING" id="4955.A0A1G4MEI6"/>
<keyword evidence="5" id="KW-0539">Nucleus</keyword>
<feature type="region of interest" description="Disordered" evidence="11">
    <location>
        <begin position="663"/>
        <end position="744"/>
    </location>
</feature>
<evidence type="ECO:0000256" key="3">
    <source>
        <dbReference type="ARBA" id="ARBA00023125"/>
    </source>
</evidence>
<gene>
    <name evidence="13" type="ORF">LAFE_0F04302G</name>
</gene>
<evidence type="ECO:0000256" key="7">
    <source>
        <dbReference type="ARBA" id="ARBA00062447"/>
    </source>
</evidence>
<feature type="domain" description="HSF-type DNA-binding" evidence="12">
    <location>
        <begin position="80"/>
        <end position="104"/>
    </location>
</feature>
<evidence type="ECO:0000256" key="4">
    <source>
        <dbReference type="ARBA" id="ARBA00023163"/>
    </source>
</evidence>
<feature type="compositionally biased region" description="Polar residues" evidence="11">
    <location>
        <begin position="602"/>
        <end position="617"/>
    </location>
</feature>
<feature type="region of interest" description="Disordered" evidence="11">
    <location>
        <begin position="213"/>
        <end position="285"/>
    </location>
</feature>
<dbReference type="EMBL" id="LT598490">
    <property type="protein sequence ID" value="SCW02341.1"/>
    <property type="molecule type" value="Genomic_DNA"/>
</dbReference>
<feature type="compositionally biased region" description="Low complexity" evidence="11">
    <location>
        <begin position="435"/>
        <end position="446"/>
    </location>
</feature>
<dbReference type="SUPFAM" id="SSF46785">
    <property type="entry name" value="Winged helix' DNA-binding domain"/>
    <property type="match status" value="1"/>
</dbReference>
<protein>
    <recommendedName>
        <fullName evidence="8">Heat shock transcription factor</fullName>
    </recommendedName>
    <alternativeName>
        <fullName evidence="9">Heat shock factor protein</fullName>
    </alternativeName>
</protein>
<evidence type="ECO:0000256" key="2">
    <source>
        <dbReference type="ARBA" id="ARBA00023015"/>
    </source>
</evidence>
<dbReference type="GO" id="GO:0043565">
    <property type="term" value="F:sequence-specific DNA binding"/>
    <property type="evidence" value="ECO:0007669"/>
    <property type="project" value="InterPro"/>
</dbReference>
<evidence type="ECO:0000256" key="8">
    <source>
        <dbReference type="ARBA" id="ARBA00068818"/>
    </source>
</evidence>
<evidence type="ECO:0000256" key="10">
    <source>
        <dbReference type="RuleBase" id="RU004020"/>
    </source>
</evidence>
<comment type="similarity">
    <text evidence="10">Belongs to the HSF family.</text>
</comment>
<keyword evidence="14" id="KW-1185">Reference proteome</keyword>
<dbReference type="SMART" id="SM00415">
    <property type="entry name" value="HSF"/>
    <property type="match status" value="1"/>
</dbReference>
<feature type="compositionally biased region" description="Basic and acidic residues" evidence="11">
    <location>
        <begin position="564"/>
        <end position="574"/>
    </location>
</feature>
<feature type="compositionally biased region" description="Basic and acidic residues" evidence="11">
    <location>
        <begin position="733"/>
        <end position="744"/>
    </location>
</feature>
<dbReference type="GO" id="GO:0032993">
    <property type="term" value="C:protein-DNA complex"/>
    <property type="evidence" value="ECO:0007669"/>
    <property type="project" value="UniProtKB-ARBA"/>
</dbReference>
<dbReference type="GO" id="GO:0003700">
    <property type="term" value="F:DNA-binding transcription factor activity"/>
    <property type="evidence" value="ECO:0007669"/>
    <property type="project" value="InterPro"/>
</dbReference>
<accession>A0A1G4MEI6</accession>
<keyword evidence="3" id="KW-0238">DNA-binding</keyword>
<evidence type="ECO:0000259" key="12">
    <source>
        <dbReference type="PROSITE" id="PS00434"/>
    </source>
</evidence>
<comment type="subcellular location">
    <subcellularLocation>
        <location evidence="1">Nucleus</location>
    </subcellularLocation>
</comment>
<dbReference type="Proteomes" id="UP000190831">
    <property type="component" value="Chromosome F"/>
</dbReference>
<dbReference type="PANTHER" id="PTHR10015">
    <property type="entry name" value="HEAT SHOCK TRANSCRIPTION FACTOR"/>
    <property type="match status" value="1"/>
</dbReference>
<comment type="function">
    <text evidence="6">DNA-binding transcription factor that specifically binds heat shock promoter elements (HSE) and activates transcription.</text>
</comment>
<keyword evidence="2" id="KW-0805">Transcription regulation</keyword>
<reference evidence="14" key="1">
    <citation type="submission" date="2016-03" db="EMBL/GenBank/DDBJ databases">
        <authorList>
            <person name="Devillers H."/>
        </authorList>
    </citation>
    <scope>NUCLEOTIDE SEQUENCE [LARGE SCALE GENOMIC DNA]</scope>
</reference>
<dbReference type="OrthoDB" id="60033at2759"/>
<dbReference type="GO" id="GO:0005634">
    <property type="term" value="C:nucleus"/>
    <property type="evidence" value="ECO:0007669"/>
    <property type="project" value="UniProtKB-SubCell"/>
</dbReference>
<feature type="region of interest" description="Disordered" evidence="11">
    <location>
        <begin position="1"/>
        <end position="34"/>
    </location>
</feature>
<dbReference type="Pfam" id="PF00447">
    <property type="entry name" value="HSF_DNA-bind"/>
    <property type="match status" value="1"/>
</dbReference>
<dbReference type="PROSITE" id="PS00434">
    <property type="entry name" value="HSF_DOMAIN"/>
    <property type="match status" value="1"/>
</dbReference>
<dbReference type="InterPro" id="IPR036388">
    <property type="entry name" value="WH-like_DNA-bd_sf"/>
</dbReference>
<feature type="compositionally biased region" description="Low complexity" evidence="11">
    <location>
        <begin position="523"/>
        <end position="548"/>
    </location>
</feature>
<evidence type="ECO:0000313" key="14">
    <source>
        <dbReference type="Proteomes" id="UP000190831"/>
    </source>
</evidence>
<feature type="compositionally biased region" description="Low complexity" evidence="11">
    <location>
        <begin position="237"/>
        <end position="260"/>
    </location>
</feature>
<comment type="subunit">
    <text evidence="7">Homotrimer. Homotrimerization increases the affinity of HSF1 to DNA.</text>
</comment>
<dbReference type="PRINTS" id="PR00056">
    <property type="entry name" value="HSFDOMAIN"/>
</dbReference>
<dbReference type="OMA" id="PYLMMNP"/>
<evidence type="ECO:0000256" key="11">
    <source>
        <dbReference type="SAM" id="MobiDB-lite"/>
    </source>
</evidence>
<evidence type="ECO:0000256" key="6">
    <source>
        <dbReference type="ARBA" id="ARBA00059868"/>
    </source>
</evidence>
<feature type="compositionally biased region" description="Polar residues" evidence="11">
    <location>
        <begin position="154"/>
        <end position="168"/>
    </location>
</feature>
<dbReference type="InterPro" id="IPR036390">
    <property type="entry name" value="WH_DNA-bd_sf"/>
</dbReference>
<feature type="compositionally biased region" description="Low complexity" evidence="11">
    <location>
        <begin position="267"/>
        <end position="278"/>
    </location>
</feature>
<evidence type="ECO:0000256" key="9">
    <source>
        <dbReference type="ARBA" id="ARBA00084017"/>
    </source>
</evidence>
<feature type="compositionally biased region" description="Polar residues" evidence="11">
    <location>
        <begin position="681"/>
        <end position="691"/>
    </location>
</feature>
<evidence type="ECO:0000256" key="5">
    <source>
        <dbReference type="ARBA" id="ARBA00023242"/>
    </source>
</evidence>
<dbReference type="PANTHER" id="PTHR10015:SF396">
    <property type="entry name" value="FLOCCULATION SUPPRESSION PROTEIN"/>
    <property type="match status" value="1"/>
</dbReference>